<dbReference type="AlphaFoldDB" id="A0A931F8V6"/>
<dbReference type="InterPro" id="IPR038601">
    <property type="entry name" value="MttB-like_sf"/>
</dbReference>
<keyword evidence="5" id="KW-1185">Reference proteome</keyword>
<proteinExistence type="inferred from homology"/>
<evidence type="ECO:0000313" key="4">
    <source>
        <dbReference type="EMBL" id="MBF8436918.1"/>
    </source>
</evidence>
<dbReference type="Pfam" id="PF06253">
    <property type="entry name" value="MTTB"/>
    <property type="match status" value="1"/>
</dbReference>
<gene>
    <name evidence="4" type="ORF">I0Q91_07510</name>
</gene>
<dbReference type="GO" id="GO:0032259">
    <property type="term" value="P:methylation"/>
    <property type="evidence" value="ECO:0007669"/>
    <property type="project" value="UniProtKB-KW"/>
</dbReference>
<comment type="similarity">
    <text evidence="1">Belongs to the trimethylamine methyltransferase family.</text>
</comment>
<dbReference type="GO" id="GO:0015948">
    <property type="term" value="P:methanogenesis"/>
    <property type="evidence" value="ECO:0007669"/>
    <property type="project" value="InterPro"/>
</dbReference>
<dbReference type="Gene3D" id="3.20.20.480">
    <property type="entry name" value="Trimethylamine methyltransferase-like"/>
    <property type="match status" value="1"/>
</dbReference>
<keyword evidence="2 4" id="KW-0489">Methyltransferase</keyword>
<dbReference type="RefSeq" id="WP_270453846.1">
    <property type="nucleotide sequence ID" value="NZ_JADPIE010000004.1"/>
</dbReference>
<reference evidence="4" key="1">
    <citation type="submission" date="2020-11" db="EMBL/GenBank/DDBJ databases">
        <title>Halonatronomonas betainensis gen. nov., sp. nov. a novel haloalkaliphilic representative of the family Halanaerobiacae capable of betaine degradation.</title>
        <authorList>
            <person name="Boltyanskaya Y."/>
            <person name="Kevbrin V."/>
            <person name="Detkova E."/>
            <person name="Grouzdev D.S."/>
            <person name="Koziaeva V."/>
            <person name="Zhilina T."/>
        </authorList>
    </citation>
    <scope>NUCLEOTIDE SEQUENCE</scope>
    <source>
        <strain evidence="4">Z-7014</strain>
    </source>
</reference>
<sequence>MMKNNCYGCCTHLLSRGELDQIHNLSLKILAEIGIKIEDKILIDSLKESGCQDKGDRLLLPVEFIEDILKKQEKSHEDNNYSGLKFKNPLTGDEKKFRTGRVYSQPFGTVASILDLNSNKPRKVTERDLIEFIQLQNRLENIDFTGPSVIPEEYPARLRELRMAEISLRYSQKTFGGVAVSRSSEVDYIIELYKIIQDNQPEPIGGLGISPESPLSYPGEITDIISKVAMAGIPIKVLVAPIAGLTAPLTIAGSLAQMNASMLAFTAIANLYNPDAILFFCSRISFPNMMKGYSIWGLPEIGLASTAAVQLAKYYGFFSTVYGISSTSCAIDIQAGYEKAINALLPALAGANILSGAGSLASNTLASKEQLVIDNEIMTLVKRIIARYDINEDTLGFEMLERSIDNGSFISDKHTVKHLRDGEIYHTKLGFDSFWHEWQESGFLEIAEKATTRIKEIRNEEPEDLLNYEQQKAFAKVIRKAEESLL</sequence>
<evidence type="ECO:0000256" key="1">
    <source>
        <dbReference type="ARBA" id="ARBA00007137"/>
    </source>
</evidence>
<organism evidence="4 5">
    <name type="scientific">Halonatronomonas betaini</name>
    <dbReference type="NCBI Taxonomy" id="2778430"/>
    <lineage>
        <taxon>Bacteria</taxon>
        <taxon>Bacillati</taxon>
        <taxon>Bacillota</taxon>
        <taxon>Clostridia</taxon>
        <taxon>Halanaerobiales</taxon>
        <taxon>Halarsenatibacteraceae</taxon>
        <taxon>Halonatronomonas</taxon>
    </lineage>
</organism>
<name>A0A931F8V6_9FIRM</name>
<dbReference type="InterPro" id="IPR010426">
    <property type="entry name" value="MTTB_MeTrfase"/>
</dbReference>
<evidence type="ECO:0000256" key="3">
    <source>
        <dbReference type="ARBA" id="ARBA00022679"/>
    </source>
</evidence>
<accession>A0A931F8V6</accession>
<dbReference type="GO" id="GO:0008168">
    <property type="term" value="F:methyltransferase activity"/>
    <property type="evidence" value="ECO:0007669"/>
    <property type="project" value="UniProtKB-KW"/>
</dbReference>
<dbReference type="EMBL" id="JADPIE010000004">
    <property type="protein sequence ID" value="MBF8436918.1"/>
    <property type="molecule type" value="Genomic_DNA"/>
</dbReference>
<comment type="caution">
    <text evidence="4">The sequence shown here is derived from an EMBL/GenBank/DDBJ whole genome shotgun (WGS) entry which is preliminary data.</text>
</comment>
<evidence type="ECO:0000313" key="5">
    <source>
        <dbReference type="Proteomes" id="UP000621436"/>
    </source>
</evidence>
<dbReference type="Proteomes" id="UP000621436">
    <property type="component" value="Unassembled WGS sequence"/>
</dbReference>
<evidence type="ECO:0000256" key="2">
    <source>
        <dbReference type="ARBA" id="ARBA00022603"/>
    </source>
</evidence>
<protein>
    <submittedName>
        <fullName evidence="4">Trimethylamine methyltransferase family protein</fullName>
    </submittedName>
</protein>
<keyword evidence="3" id="KW-0808">Transferase</keyword>